<accession>A0A1N6Q9E5</accession>
<dbReference type="STRING" id="1198245.SAMN05444858_101238"/>
<feature type="transmembrane region" description="Helical" evidence="1">
    <location>
        <begin position="160"/>
        <end position="183"/>
    </location>
</feature>
<dbReference type="AlphaFoldDB" id="A0A1N6Q9E5"/>
<keyword evidence="1" id="KW-0812">Transmembrane</keyword>
<feature type="transmembrane region" description="Helical" evidence="1">
    <location>
        <begin position="12"/>
        <end position="32"/>
    </location>
</feature>
<keyword evidence="1" id="KW-0472">Membrane</keyword>
<dbReference type="EMBL" id="FTNF01000001">
    <property type="protein sequence ID" value="SIQ13264.1"/>
    <property type="molecule type" value="Genomic_DNA"/>
</dbReference>
<proteinExistence type="predicted"/>
<keyword evidence="1" id="KW-1133">Transmembrane helix</keyword>
<feature type="transmembrane region" description="Helical" evidence="1">
    <location>
        <begin position="203"/>
        <end position="224"/>
    </location>
</feature>
<evidence type="ECO:0000313" key="3">
    <source>
        <dbReference type="Proteomes" id="UP000186004"/>
    </source>
</evidence>
<feature type="transmembrane region" description="Helical" evidence="1">
    <location>
        <begin position="84"/>
        <end position="109"/>
    </location>
</feature>
<dbReference type="Proteomes" id="UP000186004">
    <property type="component" value="Unassembled WGS sequence"/>
</dbReference>
<reference evidence="2 3" key="1">
    <citation type="submission" date="2017-01" db="EMBL/GenBank/DDBJ databases">
        <authorList>
            <person name="Mah S.A."/>
            <person name="Swanson W.J."/>
            <person name="Moy G.W."/>
            <person name="Vacquier V.D."/>
        </authorList>
    </citation>
    <scope>NUCLEOTIDE SEQUENCE [LARGE SCALE GENOMIC DNA]</scope>
    <source>
        <strain evidence="2 3">DSM 45758</strain>
    </source>
</reference>
<evidence type="ECO:0008006" key="4">
    <source>
        <dbReference type="Google" id="ProtNLM"/>
    </source>
</evidence>
<gene>
    <name evidence="2" type="ORF">SAMN05444858_101238</name>
</gene>
<name>A0A1N6Q9E5_9ACTN</name>
<dbReference type="OrthoDB" id="3827914at2"/>
<organism evidence="2 3">
    <name type="scientific">Micromonospora avicenniae</name>
    <dbReference type="NCBI Taxonomy" id="1198245"/>
    <lineage>
        <taxon>Bacteria</taxon>
        <taxon>Bacillati</taxon>
        <taxon>Actinomycetota</taxon>
        <taxon>Actinomycetes</taxon>
        <taxon>Micromonosporales</taxon>
        <taxon>Micromonosporaceae</taxon>
        <taxon>Micromonospora</taxon>
    </lineage>
</organism>
<evidence type="ECO:0000256" key="1">
    <source>
        <dbReference type="SAM" id="Phobius"/>
    </source>
</evidence>
<dbReference type="RefSeq" id="WP_076466679.1">
    <property type="nucleotide sequence ID" value="NZ_FTNF01000001.1"/>
</dbReference>
<sequence>MTALVRLRLAGFLRTGRAVAPLLAGLVALGILYGGGRAQPAEAYGVSAVVLFPLLAWQTKLLLDVEPDGQRRLAQVVVGVPRERLAGLLAAVVAGLGTVVVALAFPWLVGGVTTVVEPGGPSVGLGVALGLWAHLLAVPPAVLLGALASRACTGSAGYGVAVLVLGGVGTIVLGLSGSAVPWLMPPIMATARATTGAVAAPTITLLTCWAVVWSAVALAGYLWWRRSRA</sequence>
<feature type="transmembrane region" description="Helical" evidence="1">
    <location>
        <begin position="129"/>
        <end position="148"/>
    </location>
</feature>
<evidence type="ECO:0000313" key="2">
    <source>
        <dbReference type="EMBL" id="SIQ13264.1"/>
    </source>
</evidence>
<protein>
    <recommendedName>
        <fullName evidence="4">ABC-2 type transport system permease protein</fullName>
    </recommendedName>
</protein>
<keyword evidence="3" id="KW-1185">Reference proteome</keyword>